<evidence type="ECO:0000313" key="2">
    <source>
        <dbReference type="WBParaSite" id="RSKR_0000993100.1"/>
    </source>
</evidence>
<organism evidence="1 2">
    <name type="scientific">Rhabditophanes sp. KR3021</name>
    <dbReference type="NCBI Taxonomy" id="114890"/>
    <lineage>
        <taxon>Eukaryota</taxon>
        <taxon>Metazoa</taxon>
        <taxon>Ecdysozoa</taxon>
        <taxon>Nematoda</taxon>
        <taxon>Chromadorea</taxon>
        <taxon>Rhabditida</taxon>
        <taxon>Tylenchina</taxon>
        <taxon>Panagrolaimomorpha</taxon>
        <taxon>Strongyloidoidea</taxon>
        <taxon>Alloionematidae</taxon>
        <taxon>Rhabditophanes</taxon>
    </lineage>
</organism>
<sequence>MLRIATRQFRQFTIVSKSTAAFAPSENHKPKYTKLFINNKFVDAHSGKTFDTVNPANNKLIAKVAEADKTDVDIAVKAARKAFELGSEWRTMDASQRGILMNKLADLMERDAEILATLETIDNGKPYKVALAADIPLSISTIRYYAGYVFDRHLYADKYTGKTIPIDGNYFSYSRHEAIGVVGSITPWNFSLLMQIWKLAPAVAMGNTIVMKVAEQTPLTALHVAALSKEAGFPDGVINILPGFGHTAGSALSQHMDVDKIAFTGSTDVGRIIMADAAKSNLKKISLELGGKSPMIIFNTDDAGINEAVDIKYITNEYCSAGSRTFVQAGIYDKFVARFKEVVEKRKLGDPFDASVDQGPQIDNNQVETILKYIDIGKKEGARLVTGGKRYGTKGCFVEPTVFADVTSDMRIAQEEIFGPVACIIKFEDTKDIIAKANDTIYGLAAGVYTKDIDQALEVANNMRAGTVWVNCYDVFSPAAAFGGYGASGLGRDLGEYALASYTEVKTVTMKVNQKNS</sequence>
<name>A0AC35UBH7_9BILA</name>
<reference evidence="2" key="1">
    <citation type="submission" date="2016-11" db="UniProtKB">
        <authorList>
            <consortium name="WormBaseParasite"/>
        </authorList>
    </citation>
    <scope>IDENTIFICATION</scope>
    <source>
        <strain evidence="2">KR3021</strain>
    </source>
</reference>
<protein>
    <submittedName>
        <fullName evidence="2">Aldedh domain-containing protein</fullName>
    </submittedName>
</protein>
<dbReference type="Proteomes" id="UP000095286">
    <property type="component" value="Unplaced"/>
</dbReference>
<evidence type="ECO:0000313" key="1">
    <source>
        <dbReference type="Proteomes" id="UP000095286"/>
    </source>
</evidence>
<accession>A0AC35UBH7</accession>
<proteinExistence type="predicted"/>
<dbReference type="WBParaSite" id="RSKR_0000993100.1">
    <property type="protein sequence ID" value="RSKR_0000993100.1"/>
    <property type="gene ID" value="RSKR_0000993100"/>
</dbReference>